<dbReference type="CDD" id="cd09395">
    <property type="entry name" value="LIM2_Rga"/>
    <property type="match status" value="1"/>
</dbReference>
<feature type="domain" description="Phorbol-ester/DAG-type" evidence="8">
    <location>
        <begin position="931"/>
        <end position="979"/>
    </location>
</feature>
<evidence type="ECO:0000256" key="6">
    <source>
        <dbReference type="SAM" id="MobiDB-lite"/>
    </source>
</evidence>
<dbReference type="InterPro" id="IPR050729">
    <property type="entry name" value="Rho-GAP"/>
</dbReference>
<feature type="compositionally biased region" description="Basic and acidic residues" evidence="6">
    <location>
        <begin position="602"/>
        <end position="611"/>
    </location>
</feature>
<dbReference type="PANTHER" id="PTHR23176:SF128">
    <property type="entry name" value="RHO GTPASE-ACTIVATING PROTEIN RGD1"/>
    <property type="match status" value="1"/>
</dbReference>
<dbReference type="GO" id="GO:0005096">
    <property type="term" value="F:GTPase activator activity"/>
    <property type="evidence" value="ECO:0007669"/>
    <property type="project" value="UniProtKB-KW"/>
</dbReference>
<dbReference type="OMA" id="DKMWGLQ"/>
<keyword evidence="1" id="KW-0343">GTPase activation</keyword>
<dbReference type="PANTHER" id="PTHR23176">
    <property type="entry name" value="RHO/RAC/CDC GTPASE-ACTIVATING PROTEIN"/>
    <property type="match status" value="1"/>
</dbReference>
<dbReference type="AlphaFoldDB" id="G7E7Z4"/>
<dbReference type="OrthoDB" id="79452at2759"/>
<dbReference type="GO" id="GO:0046872">
    <property type="term" value="F:metal ion binding"/>
    <property type="evidence" value="ECO:0007669"/>
    <property type="project" value="UniProtKB-KW"/>
</dbReference>
<dbReference type="PROSITE" id="PS50023">
    <property type="entry name" value="LIM_DOMAIN_2"/>
    <property type="match status" value="1"/>
</dbReference>
<evidence type="ECO:0008006" key="12">
    <source>
        <dbReference type="Google" id="ProtNLM"/>
    </source>
</evidence>
<feature type="domain" description="LIM zinc-binding" evidence="7">
    <location>
        <begin position="153"/>
        <end position="212"/>
    </location>
</feature>
<evidence type="ECO:0000256" key="4">
    <source>
        <dbReference type="PROSITE-ProRule" id="PRU00125"/>
    </source>
</evidence>
<keyword evidence="4" id="KW-0440">LIM domain</keyword>
<feature type="compositionally biased region" description="Low complexity" evidence="6">
    <location>
        <begin position="466"/>
        <end position="487"/>
    </location>
</feature>
<dbReference type="SMART" id="SM00132">
    <property type="entry name" value="LIM"/>
    <property type="match status" value="2"/>
</dbReference>
<dbReference type="STRING" id="764103.G7E7Z4"/>
<feature type="coiled-coil region" evidence="5">
    <location>
        <begin position="631"/>
        <end position="853"/>
    </location>
</feature>
<dbReference type="InterPro" id="IPR046349">
    <property type="entry name" value="C1-like_sf"/>
</dbReference>
<protein>
    <recommendedName>
        <fullName evidence="12">RhoGAP-domain-containing protein</fullName>
    </recommendedName>
</protein>
<accession>G7E7Z4</accession>
<sequence length="1188" mass="129804">MSTAISSRPTRRQSMMAFAQTGLDTSNAGPRRGSSDSQAPSEPTSKSTHLANAITSLEHSHIVHPEELSPTSFSNGMTGAVAPKCGGCQLALEENSENIVVSFGDGLWHLDWLSVPLATSSFSRCAKCGNLVEHDTNLLLLSNGSPVCENCSYICSFCGQGISNEAIVTGDDSYHAECFKCRSCSNKIEELVFAKTSQGIYCMSCHNERVSRSRKHAEQKRQRNLRRQSQSLGPSRESTSQPKYSRTYSDHSSGSSSQPNLAALTSEAPSPKVKTKSSFSSKTNGAPQSSLRPVPGSSGDEASSPGSASSHRALDQTGRFVPHSTGSNHAWQARDISTSSHKYATSASPQPIERSAYFTSASPVQSAIVEAHQKSPPARNASMPSPEVHVRYSSIDEEQDKFDPTQLSGYGNLFDRRVDQEETRNALENGLQSPTLLQAQGSSNKASRRSGFYGHFQPPTTAQTASQSSQDGNNSDSKSADAASSPALTPPPRPKRSSRTNVLPESMSFYDPDMLVFLDAVHSPNSPAKQRIPSQSGVPNGFALPHPIPDSPTSPTQASSAGHERAPDHVEHLSPDPGADGLFGAASGEDSADGGKLGSDTLTRRVRESIRRSRGSMRTGSAEMSVDVTLVEMLLTELEATKEKMKELKANYGAIRRASRTAFEGFNLAQEEYNKEVSARREAQAQMSLLKEEMKSQAARLFKIDEEQKEREALQRQSRELRVDVESVERKLSSLQAEREIAVAEIEELQSDNDRLQLPQAKDRLASSLNERLDEVKNQHRTEVAELRLQRDILQREIAELGQTKTALAEQNNDLRARNMTLLEANTSAQRHLDQAQTTLRRLQDQASTAQQQNGTITPKNRHILVPSISSVSSASTEMSRDGTMVVSSVQTIEPVTATARKFKWGKHKAGADSRSLPAGMRFNSIEVGRQHTLQPTSILRPVKCEHCSDKMWGLQELRCSACGVYCHSKCAPHYNILCNSVSEEPGEASPAPVLFGGDLVVQARKDGSTVPKVVSRCIEAVEAIGMDVEGIYRKTGGSGLVKQITAAFERGEDPDLANQDIFHDVSATTSVLKNYFRALPNPLFTFELNEEILATTDIRPLDAKLEALGRLLRALPEPHFDTAQMLVMHLHRVYQQAQQNKMTPQNLGVVFAPTLLRSEDPNKDFSEMGQKCKVVETLVEHAPKLFS</sequence>
<dbReference type="PROSITE" id="PS50081">
    <property type="entry name" value="ZF_DAG_PE_2"/>
    <property type="match status" value="1"/>
</dbReference>
<dbReference type="InterPro" id="IPR008936">
    <property type="entry name" value="Rho_GTPase_activation_prot"/>
</dbReference>
<evidence type="ECO:0000313" key="10">
    <source>
        <dbReference type="EMBL" id="GAA98954.1"/>
    </source>
</evidence>
<dbReference type="FunFam" id="2.10.110.10:FF:000160">
    <property type="entry name" value="Signal transducer, putative"/>
    <property type="match status" value="1"/>
</dbReference>
<evidence type="ECO:0000259" key="8">
    <source>
        <dbReference type="PROSITE" id="PS50081"/>
    </source>
</evidence>
<feature type="compositionally biased region" description="Polar residues" evidence="6">
    <location>
        <begin position="236"/>
        <end position="260"/>
    </location>
</feature>
<evidence type="ECO:0000256" key="1">
    <source>
        <dbReference type="ARBA" id="ARBA00022468"/>
    </source>
</evidence>
<dbReference type="Pfam" id="PF00130">
    <property type="entry name" value="C1_1"/>
    <property type="match status" value="1"/>
</dbReference>
<feature type="region of interest" description="Disordered" evidence="6">
    <location>
        <begin position="428"/>
        <end position="501"/>
    </location>
</feature>
<feature type="compositionally biased region" description="Low complexity" evidence="6">
    <location>
        <begin position="269"/>
        <end position="283"/>
    </location>
</feature>
<dbReference type="FunCoup" id="G7E7Z4">
    <property type="interactions" value="240"/>
</dbReference>
<keyword evidence="5" id="KW-0175">Coiled coil</keyword>
<feature type="compositionally biased region" description="Polar residues" evidence="6">
    <location>
        <begin position="524"/>
        <end position="538"/>
    </location>
</feature>
<feature type="compositionally biased region" description="Basic and acidic residues" evidence="6">
    <location>
        <begin position="562"/>
        <end position="574"/>
    </location>
</feature>
<dbReference type="eggNOG" id="KOG1704">
    <property type="taxonomic scope" value="Eukaryota"/>
</dbReference>
<proteinExistence type="predicted"/>
<dbReference type="GO" id="GO:0005737">
    <property type="term" value="C:cytoplasm"/>
    <property type="evidence" value="ECO:0007669"/>
    <property type="project" value="TreeGrafter"/>
</dbReference>
<dbReference type="Gene3D" id="2.10.110.10">
    <property type="entry name" value="Cysteine Rich Protein"/>
    <property type="match status" value="2"/>
</dbReference>
<dbReference type="PROSITE" id="PS00478">
    <property type="entry name" value="LIM_DOMAIN_1"/>
    <property type="match status" value="1"/>
</dbReference>
<evidence type="ECO:0000256" key="5">
    <source>
        <dbReference type="SAM" id="Coils"/>
    </source>
</evidence>
<dbReference type="Gene3D" id="1.10.555.10">
    <property type="entry name" value="Rho GTPase activation protein"/>
    <property type="match status" value="1"/>
</dbReference>
<dbReference type="SUPFAM" id="SSF48350">
    <property type="entry name" value="GTPase activation domain, GAP"/>
    <property type="match status" value="1"/>
</dbReference>
<organism evidence="10 11">
    <name type="scientific">Mixia osmundae (strain CBS 9802 / IAM 14324 / JCM 22182 / KY 12970)</name>
    <dbReference type="NCBI Taxonomy" id="764103"/>
    <lineage>
        <taxon>Eukaryota</taxon>
        <taxon>Fungi</taxon>
        <taxon>Dikarya</taxon>
        <taxon>Basidiomycota</taxon>
        <taxon>Pucciniomycotina</taxon>
        <taxon>Mixiomycetes</taxon>
        <taxon>Mixiales</taxon>
        <taxon>Mixiaceae</taxon>
        <taxon>Mixia</taxon>
    </lineage>
</organism>
<keyword evidence="3 4" id="KW-0862">Zinc</keyword>
<feature type="compositionally biased region" description="Polar residues" evidence="6">
    <location>
        <begin position="300"/>
        <end position="310"/>
    </location>
</feature>
<dbReference type="CDD" id="cd00159">
    <property type="entry name" value="RhoGAP"/>
    <property type="match status" value="1"/>
</dbReference>
<feature type="compositionally biased region" description="Polar residues" evidence="6">
    <location>
        <begin position="430"/>
        <end position="445"/>
    </location>
</feature>
<feature type="region of interest" description="Disordered" evidence="6">
    <location>
        <begin position="212"/>
        <end position="312"/>
    </location>
</feature>
<dbReference type="Pfam" id="PF00620">
    <property type="entry name" value="RhoGAP"/>
    <property type="match status" value="1"/>
</dbReference>
<dbReference type="InParanoid" id="G7E7Z4"/>
<dbReference type="eggNOG" id="KOG1453">
    <property type="taxonomic scope" value="Eukaryota"/>
</dbReference>
<keyword evidence="11" id="KW-1185">Reference proteome</keyword>
<evidence type="ECO:0000259" key="9">
    <source>
        <dbReference type="PROSITE" id="PS50238"/>
    </source>
</evidence>
<dbReference type="FunFam" id="1.10.555.10:FF:000043">
    <property type="entry name" value="Rho GTPase activator Rga"/>
    <property type="match status" value="1"/>
</dbReference>
<dbReference type="InterPro" id="IPR000198">
    <property type="entry name" value="RhoGAP_dom"/>
</dbReference>
<feature type="region of interest" description="Disordered" evidence="6">
    <location>
        <begin position="524"/>
        <end position="621"/>
    </location>
</feature>
<comment type="caution">
    <text evidence="10">The sequence shown here is derived from an EMBL/GenBank/DDBJ whole genome shotgun (WGS) entry which is preliminary data.</text>
</comment>
<dbReference type="Gene3D" id="3.30.60.20">
    <property type="match status" value="1"/>
</dbReference>
<dbReference type="HOGENOM" id="CLU_003874_0_0_1"/>
<reference evidence="10 11" key="1">
    <citation type="journal article" date="2011" name="J. Gen. Appl. Microbiol.">
        <title>Draft genome sequencing of the enigmatic basidiomycete Mixia osmundae.</title>
        <authorList>
            <person name="Nishida H."/>
            <person name="Nagatsuka Y."/>
            <person name="Sugiyama J."/>
        </authorList>
    </citation>
    <scope>NUCLEOTIDE SEQUENCE [LARGE SCALE GENOMIC DNA]</scope>
    <source>
        <strain evidence="11">CBS 9802 / IAM 14324 / JCM 22182 / KY 12970</strain>
    </source>
</reference>
<dbReference type="PROSITE" id="PS50238">
    <property type="entry name" value="RHOGAP"/>
    <property type="match status" value="1"/>
</dbReference>
<dbReference type="PROSITE" id="PS00479">
    <property type="entry name" value="ZF_DAG_PE_1"/>
    <property type="match status" value="1"/>
</dbReference>
<evidence type="ECO:0000256" key="3">
    <source>
        <dbReference type="ARBA" id="ARBA00022833"/>
    </source>
</evidence>
<dbReference type="GO" id="GO:0007165">
    <property type="term" value="P:signal transduction"/>
    <property type="evidence" value="ECO:0007669"/>
    <property type="project" value="InterPro"/>
</dbReference>
<dbReference type="InterPro" id="IPR002219">
    <property type="entry name" value="PKC_DAG/PE"/>
</dbReference>
<dbReference type="RefSeq" id="XP_014567112.1">
    <property type="nucleotide sequence ID" value="XM_014711626.1"/>
</dbReference>
<dbReference type="SUPFAM" id="SSF57889">
    <property type="entry name" value="Cysteine-rich domain"/>
    <property type="match status" value="1"/>
</dbReference>
<dbReference type="EMBL" id="BABT02000165">
    <property type="protein sequence ID" value="GAA98954.1"/>
    <property type="molecule type" value="Genomic_DNA"/>
</dbReference>
<feature type="region of interest" description="Disordered" evidence="6">
    <location>
        <begin position="1"/>
        <end position="49"/>
    </location>
</feature>
<gene>
    <name evidence="10" type="primary">Mo05642</name>
    <name evidence="10" type="ORF">E5Q_05642</name>
</gene>
<dbReference type="SMART" id="SM00109">
    <property type="entry name" value="C1"/>
    <property type="match status" value="1"/>
</dbReference>
<evidence type="ECO:0000256" key="2">
    <source>
        <dbReference type="ARBA" id="ARBA00022723"/>
    </source>
</evidence>
<dbReference type="SMART" id="SM00324">
    <property type="entry name" value="RhoGAP"/>
    <property type="match status" value="1"/>
</dbReference>
<name>G7E7Z4_MIXOS</name>
<dbReference type="InterPro" id="IPR001781">
    <property type="entry name" value="Znf_LIM"/>
</dbReference>
<dbReference type="Proteomes" id="UP000009131">
    <property type="component" value="Unassembled WGS sequence"/>
</dbReference>
<evidence type="ECO:0000259" key="7">
    <source>
        <dbReference type="PROSITE" id="PS50023"/>
    </source>
</evidence>
<dbReference type="Pfam" id="PF00412">
    <property type="entry name" value="LIM"/>
    <property type="match status" value="1"/>
</dbReference>
<reference evidence="10 11" key="2">
    <citation type="journal article" date="2012" name="Open Biol.">
        <title>Characteristics of nucleosomes and linker DNA regions on the genome of the basidiomycete Mixia osmundae revealed by mono- and dinucleosome mapping.</title>
        <authorList>
            <person name="Nishida H."/>
            <person name="Kondo S."/>
            <person name="Matsumoto T."/>
            <person name="Suzuki Y."/>
            <person name="Yoshikawa H."/>
            <person name="Taylor T.D."/>
            <person name="Sugiyama J."/>
        </authorList>
    </citation>
    <scope>NUCLEOTIDE SEQUENCE [LARGE SCALE GENOMIC DNA]</scope>
    <source>
        <strain evidence="11">CBS 9802 / IAM 14324 / JCM 22182 / KY 12970</strain>
    </source>
</reference>
<feature type="compositionally biased region" description="Basic residues" evidence="6">
    <location>
        <begin position="212"/>
        <end position="226"/>
    </location>
</feature>
<feature type="domain" description="Rho-GAP" evidence="9">
    <location>
        <begin position="998"/>
        <end position="1187"/>
    </location>
</feature>
<feature type="compositionally biased region" description="Polar residues" evidence="6">
    <location>
        <begin position="35"/>
        <end position="49"/>
    </location>
</feature>
<evidence type="ECO:0000313" key="11">
    <source>
        <dbReference type="Proteomes" id="UP000009131"/>
    </source>
</evidence>
<keyword evidence="2 4" id="KW-0479">Metal-binding</keyword>